<dbReference type="Proteomes" id="UP000175616">
    <property type="component" value="Unassembled WGS sequence"/>
</dbReference>
<dbReference type="RefSeq" id="WP_070113572.1">
    <property type="nucleotide sequence ID" value="NZ_CP133598.1"/>
</dbReference>
<accession>A0A1E7YNX5</accession>
<keyword evidence="2" id="KW-0732">Signal</keyword>
<evidence type="ECO:0000313" key="3">
    <source>
        <dbReference type="EMBL" id="OFC36734.1"/>
    </source>
</evidence>
<reference evidence="3 4" key="1">
    <citation type="submission" date="2016-06" db="EMBL/GenBank/DDBJ databases">
        <title>Gene turnover analysis identifies the evolutionary adaptation of the extremophile Acidithiobacillus caldus.</title>
        <authorList>
            <person name="Zhang X."/>
        </authorList>
    </citation>
    <scope>NUCLEOTIDE SEQUENCE [LARGE SCALE GENOMIC DNA]</scope>
    <source>
        <strain evidence="3 4">DX</strain>
    </source>
</reference>
<organism evidence="3 4">
    <name type="scientific">Acidithiobacillus caldus</name>
    <dbReference type="NCBI Taxonomy" id="33059"/>
    <lineage>
        <taxon>Bacteria</taxon>
        <taxon>Pseudomonadati</taxon>
        <taxon>Pseudomonadota</taxon>
        <taxon>Acidithiobacillia</taxon>
        <taxon>Acidithiobacillales</taxon>
        <taxon>Acidithiobacillaceae</taxon>
        <taxon>Acidithiobacillus</taxon>
    </lineage>
</organism>
<gene>
    <name evidence="3" type="ORF">BAE27_05575</name>
</gene>
<dbReference type="EMBL" id="LZYE01000136">
    <property type="protein sequence ID" value="OFC36734.1"/>
    <property type="molecule type" value="Genomic_DNA"/>
</dbReference>
<evidence type="ECO:0008006" key="5">
    <source>
        <dbReference type="Google" id="ProtNLM"/>
    </source>
</evidence>
<feature type="signal peptide" evidence="2">
    <location>
        <begin position="1"/>
        <end position="22"/>
    </location>
</feature>
<name>A0A1E7YNX5_9PROT</name>
<comment type="caution">
    <text evidence="3">The sequence shown here is derived from an EMBL/GenBank/DDBJ whole genome shotgun (WGS) entry which is preliminary data.</text>
</comment>
<sequence>MFKKLVLLSTLTLLAGCSTLPANYDAGLPSGPSATASAPAVPQPAAQPPANPAAKTAPSPHTHRMCSARLGQAQGYLRGLLATDSQLAKSCLSANPAAVCWGNLASTLVQQQRGLSDLVQDSGSCPQLGSLRQLADAYFRAAGEVAQGCADTGAPRCLEGDAVQEASHRGQALRQAIGVAQ</sequence>
<dbReference type="PROSITE" id="PS51257">
    <property type="entry name" value="PROKAR_LIPOPROTEIN"/>
    <property type="match status" value="1"/>
</dbReference>
<evidence type="ECO:0000256" key="2">
    <source>
        <dbReference type="SAM" id="SignalP"/>
    </source>
</evidence>
<feature type="region of interest" description="Disordered" evidence="1">
    <location>
        <begin position="32"/>
        <end position="63"/>
    </location>
</feature>
<feature type="chain" id="PRO_5009209069" description="Lipoprotein" evidence="2">
    <location>
        <begin position="23"/>
        <end position="181"/>
    </location>
</feature>
<dbReference type="AlphaFoldDB" id="A0A1E7YNX5"/>
<evidence type="ECO:0000256" key="1">
    <source>
        <dbReference type="SAM" id="MobiDB-lite"/>
    </source>
</evidence>
<evidence type="ECO:0000313" key="4">
    <source>
        <dbReference type="Proteomes" id="UP000175616"/>
    </source>
</evidence>
<proteinExistence type="predicted"/>
<feature type="compositionally biased region" description="Pro residues" evidence="1">
    <location>
        <begin position="41"/>
        <end position="51"/>
    </location>
</feature>
<protein>
    <recommendedName>
        <fullName evidence="5">Lipoprotein</fullName>
    </recommendedName>
</protein>